<evidence type="ECO:0000256" key="1">
    <source>
        <dbReference type="ARBA" id="ARBA00001974"/>
    </source>
</evidence>
<dbReference type="InterPro" id="IPR016156">
    <property type="entry name" value="FAD/NAD-linked_Rdtase_dimer_sf"/>
</dbReference>
<comment type="similarity">
    <text evidence="2">Belongs to the class-III pyridine nucleotide-disulfide oxidoreductase family.</text>
</comment>
<dbReference type="Pfam" id="PF02852">
    <property type="entry name" value="Pyr_redox_dim"/>
    <property type="match status" value="1"/>
</dbReference>
<dbReference type="Pfam" id="PF07992">
    <property type="entry name" value="Pyr_redox_2"/>
    <property type="match status" value="1"/>
</dbReference>
<evidence type="ECO:0000256" key="5">
    <source>
        <dbReference type="ARBA" id="ARBA00023002"/>
    </source>
</evidence>
<comment type="cofactor">
    <cofactor evidence="1">
        <name>FAD</name>
        <dbReference type="ChEBI" id="CHEBI:57692"/>
    </cofactor>
</comment>
<keyword evidence="6" id="KW-0676">Redox-active center</keyword>
<feature type="domain" description="Pyridine nucleotide-disulphide oxidoreductase dimerisation" evidence="7">
    <location>
        <begin position="356"/>
        <end position="458"/>
    </location>
</feature>
<dbReference type="AlphaFoldDB" id="A0A971M3F3"/>
<feature type="domain" description="FAD/NAD(P)-binding" evidence="8">
    <location>
        <begin position="6"/>
        <end position="333"/>
    </location>
</feature>
<evidence type="ECO:0000256" key="4">
    <source>
        <dbReference type="ARBA" id="ARBA00022827"/>
    </source>
</evidence>
<dbReference type="PANTHER" id="PTHR43429:SF1">
    <property type="entry name" value="NAD(P)H SULFUR OXIDOREDUCTASE (COA-DEPENDENT)"/>
    <property type="match status" value="1"/>
</dbReference>
<keyword evidence="4" id="KW-0274">FAD</keyword>
<dbReference type="InterPro" id="IPR050260">
    <property type="entry name" value="FAD-bd_OxRdtase"/>
</dbReference>
<reference evidence="9" key="2">
    <citation type="submission" date="2020-01" db="EMBL/GenBank/DDBJ databases">
        <authorList>
            <person name="Campanaro S."/>
        </authorList>
    </citation>
    <scope>NUCLEOTIDE SEQUENCE</scope>
    <source>
        <strain evidence="9">AS06rmzACSIP_7</strain>
    </source>
</reference>
<proteinExistence type="inferred from homology"/>
<evidence type="ECO:0000259" key="7">
    <source>
        <dbReference type="Pfam" id="PF02852"/>
    </source>
</evidence>
<evidence type="ECO:0000256" key="2">
    <source>
        <dbReference type="ARBA" id="ARBA00009130"/>
    </source>
</evidence>
<evidence type="ECO:0000256" key="3">
    <source>
        <dbReference type="ARBA" id="ARBA00022630"/>
    </source>
</evidence>
<sequence>MANKERLVVIGGVAAGMSAASSARRVKPEMEALVIEKDYFISYGACSLPYYISNDVKDFNDLISLTPKVAEGERGIVVLVRHEALEIDTAKKEVMIRNLEKNEESIVAYDKLVIATGGLPVKPPLPGIDLENVFTIRTLLDGIAIKKYIDDWNTFEVCVGAPECLYVNRYGAGRRPMKGVIVGGGYIGMEMCESLRKRGLEVTVIEKMDRVLGTMDLDITRIVEEKIQAEGVKLYKETSVQGFEGSQGKVTKVLTDKGEFEADLVLLAIGARPNAELAKRSGIGLGVAGAIQVDEYQRTNIPDVYAAGDCAEAIHLVTGKKAYIALGTTANKQGRIAGENAAGLNRRFEGIVGTAVTKVFDLEVARTGLSSIDAGREGYKFFTSTITGRSRSSAYPSGKPITVSYLVEEETGRLLGAQMVGREGVAHRIDTLATCLYGKMTVEDVARLDLGYAPPFATVWDPILVAANVAVKKLLR</sequence>
<reference evidence="9" key="1">
    <citation type="journal article" date="2020" name="Biotechnol. Biofuels">
        <title>New insights from the biogas microbiome by comprehensive genome-resolved metagenomics of nearly 1600 species originating from multiple anaerobic digesters.</title>
        <authorList>
            <person name="Campanaro S."/>
            <person name="Treu L."/>
            <person name="Rodriguez-R L.M."/>
            <person name="Kovalovszki A."/>
            <person name="Ziels R.M."/>
            <person name="Maus I."/>
            <person name="Zhu X."/>
            <person name="Kougias P.G."/>
            <person name="Basile A."/>
            <person name="Luo G."/>
            <person name="Schluter A."/>
            <person name="Konstantinidis K.T."/>
            <person name="Angelidaki I."/>
        </authorList>
    </citation>
    <scope>NUCLEOTIDE SEQUENCE</scope>
    <source>
        <strain evidence="9">AS06rmzACSIP_7</strain>
    </source>
</reference>
<dbReference type="Proteomes" id="UP000777265">
    <property type="component" value="Unassembled WGS sequence"/>
</dbReference>
<dbReference type="InterPro" id="IPR036188">
    <property type="entry name" value="FAD/NAD-bd_sf"/>
</dbReference>
<dbReference type="PANTHER" id="PTHR43429">
    <property type="entry name" value="PYRIDINE NUCLEOTIDE-DISULFIDE OXIDOREDUCTASE DOMAIN-CONTAINING"/>
    <property type="match status" value="1"/>
</dbReference>
<evidence type="ECO:0000313" key="10">
    <source>
        <dbReference type="Proteomes" id="UP000777265"/>
    </source>
</evidence>
<dbReference type="Gene3D" id="3.50.50.60">
    <property type="entry name" value="FAD/NAD(P)-binding domain"/>
    <property type="match status" value="2"/>
</dbReference>
<protein>
    <submittedName>
        <fullName evidence="9">FAD-dependent oxidoreductase</fullName>
    </submittedName>
</protein>
<name>A0A971M3F3_9BACT</name>
<keyword evidence="5" id="KW-0560">Oxidoreductase</keyword>
<organism evidence="9 10">
    <name type="scientific">Syntrophorhabdus aromaticivorans</name>
    <dbReference type="NCBI Taxonomy" id="328301"/>
    <lineage>
        <taxon>Bacteria</taxon>
        <taxon>Pseudomonadati</taxon>
        <taxon>Thermodesulfobacteriota</taxon>
        <taxon>Syntrophorhabdia</taxon>
        <taxon>Syntrophorhabdales</taxon>
        <taxon>Syntrophorhabdaceae</taxon>
        <taxon>Syntrophorhabdus</taxon>
    </lineage>
</organism>
<dbReference type="InterPro" id="IPR023753">
    <property type="entry name" value="FAD/NAD-binding_dom"/>
</dbReference>
<dbReference type="SUPFAM" id="SSF51905">
    <property type="entry name" value="FAD/NAD(P)-binding domain"/>
    <property type="match status" value="1"/>
</dbReference>
<comment type="caution">
    <text evidence="9">The sequence shown here is derived from an EMBL/GenBank/DDBJ whole genome shotgun (WGS) entry which is preliminary data.</text>
</comment>
<evidence type="ECO:0000256" key="6">
    <source>
        <dbReference type="ARBA" id="ARBA00023284"/>
    </source>
</evidence>
<evidence type="ECO:0000313" key="9">
    <source>
        <dbReference type="EMBL" id="NLW35155.1"/>
    </source>
</evidence>
<dbReference type="PRINTS" id="PR00411">
    <property type="entry name" value="PNDRDTASEI"/>
</dbReference>
<dbReference type="EMBL" id="JAAYEE010000110">
    <property type="protein sequence ID" value="NLW35155.1"/>
    <property type="molecule type" value="Genomic_DNA"/>
</dbReference>
<evidence type="ECO:0000259" key="8">
    <source>
        <dbReference type="Pfam" id="PF07992"/>
    </source>
</evidence>
<accession>A0A971M3F3</accession>
<gene>
    <name evidence="9" type="ORF">GXY80_06690</name>
</gene>
<dbReference type="GO" id="GO:0016491">
    <property type="term" value="F:oxidoreductase activity"/>
    <property type="evidence" value="ECO:0007669"/>
    <property type="project" value="UniProtKB-KW"/>
</dbReference>
<dbReference type="PRINTS" id="PR00368">
    <property type="entry name" value="FADPNR"/>
</dbReference>
<dbReference type="SUPFAM" id="SSF55424">
    <property type="entry name" value="FAD/NAD-linked reductases, dimerisation (C-terminal) domain"/>
    <property type="match status" value="1"/>
</dbReference>
<dbReference type="InterPro" id="IPR004099">
    <property type="entry name" value="Pyr_nucl-diS_OxRdtase_dimer"/>
</dbReference>
<keyword evidence="3" id="KW-0285">Flavoprotein</keyword>